<feature type="domain" description="DUF4743" evidence="1">
    <location>
        <begin position="10"/>
        <end position="140"/>
    </location>
</feature>
<dbReference type="Proteomes" id="UP001374579">
    <property type="component" value="Unassembled WGS sequence"/>
</dbReference>
<reference evidence="2 3" key="1">
    <citation type="submission" date="2024-02" db="EMBL/GenBank/DDBJ databases">
        <title>Chromosome-scale genome assembly of the rough periwinkle Littorina saxatilis.</title>
        <authorList>
            <person name="De Jode A."/>
            <person name="Faria R."/>
            <person name="Formenti G."/>
            <person name="Sims Y."/>
            <person name="Smith T.P."/>
            <person name="Tracey A."/>
            <person name="Wood J.M.D."/>
            <person name="Zagrodzka Z.B."/>
            <person name="Johannesson K."/>
            <person name="Butlin R.K."/>
            <person name="Leder E.H."/>
        </authorList>
    </citation>
    <scope>NUCLEOTIDE SEQUENCE [LARGE SCALE GENOMIC DNA]</scope>
    <source>
        <strain evidence="2">Snail1</strain>
        <tissue evidence="2">Muscle</tissue>
    </source>
</reference>
<proteinExistence type="predicted"/>
<evidence type="ECO:0000313" key="3">
    <source>
        <dbReference type="Proteomes" id="UP001374579"/>
    </source>
</evidence>
<dbReference type="CDD" id="cd03676">
    <property type="entry name" value="NUDIX_Tnr3_like"/>
    <property type="match status" value="1"/>
</dbReference>
<dbReference type="InterPro" id="IPR015797">
    <property type="entry name" value="NUDIX_hydrolase-like_dom_sf"/>
</dbReference>
<dbReference type="PANTHER" id="PTHR13622:SF8">
    <property type="entry name" value="THIAMIN PYROPHOSPHOKINASE 1"/>
    <property type="match status" value="1"/>
</dbReference>
<dbReference type="InterPro" id="IPR031804">
    <property type="entry name" value="DUF4743"/>
</dbReference>
<evidence type="ECO:0000313" key="2">
    <source>
        <dbReference type="EMBL" id="KAK7102107.1"/>
    </source>
</evidence>
<dbReference type="EMBL" id="JBAMIC010000010">
    <property type="protein sequence ID" value="KAK7102107.1"/>
    <property type="molecule type" value="Genomic_DNA"/>
</dbReference>
<dbReference type="Gene3D" id="3.90.79.10">
    <property type="entry name" value="Nucleoside Triphosphate Pyrophosphohydrolase"/>
    <property type="match status" value="1"/>
</dbReference>
<sequence length="320" mass="36374">MADDFSNRKLVDKCNSFFQEGSSRKDCVGFFLEGDQVGLVRPEIVKKLKKFPDVFDIVEKGGGRRQASRSVGVHVSPSLTTQRDRTEAVNSALEKLRDKRELVALQMWQDDRNIPIYKKFSAEGETLMNLQKAAAPLFGIVTYRVHLNGYTCDDEGNVSKMWVAVRAKTKATYPGMYSNMVAGVVHAEHEPWENMRLHCQEQASIDEAVLDGLSQNSMVTYCMEDERGVMPGCRFIYDMVLPEDFQPETFDGEKKHFKLLPIDKVRELLMQDKFKPDCALVILDFLTRVGLITVEADDDYLHIMEKIHAPLSTLFPSFSS</sequence>
<comment type="caution">
    <text evidence="2">The sequence shown here is derived from an EMBL/GenBank/DDBJ whole genome shotgun (WGS) entry which is preliminary data.</text>
</comment>
<evidence type="ECO:0000259" key="1">
    <source>
        <dbReference type="Pfam" id="PF15916"/>
    </source>
</evidence>
<name>A0AAN9GBG5_9CAEN</name>
<gene>
    <name evidence="2" type="ORF">V1264_020379</name>
</gene>
<protein>
    <recommendedName>
        <fullName evidence="1">DUF4743 domain-containing protein</fullName>
    </recommendedName>
</protein>
<dbReference type="PANTHER" id="PTHR13622">
    <property type="entry name" value="THIAMIN PYROPHOSPHOKINASE"/>
    <property type="match status" value="1"/>
</dbReference>
<dbReference type="Pfam" id="PF15916">
    <property type="entry name" value="DUF4743"/>
    <property type="match status" value="1"/>
</dbReference>
<dbReference type="FunFam" id="3.90.79.10:FF:000019">
    <property type="entry name" value="Thiamin pyrophosphokinase, putative"/>
    <property type="match status" value="1"/>
</dbReference>
<dbReference type="SUPFAM" id="SSF55811">
    <property type="entry name" value="Nudix"/>
    <property type="match status" value="1"/>
</dbReference>
<accession>A0AAN9GBG5</accession>
<keyword evidence="3" id="KW-1185">Reference proteome</keyword>
<organism evidence="2 3">
    <name type="scientific">Littorina saxatilis</name>
    <dbReference type="NCBI Taxonomy" id="31220"/>
    <lineage>
        <taxon>Eukaryota</taxon>
        <taxon>Metazoa</taxon>
        <taxon>Spiralia</taxon>
        <taxon>Lophotrochozoa</taxon>
        <taxon>Mollusca</taxon>
        <taxon>Gastropoda</taxon>
        <taxon>Caenogastropoda</taxon>
        <taxon>Littorinimorpha</taxon>
        <taxon>Littorinoidea</taxon>
        <taxon>Littorinidae</taxon>
        <taxon>Littorina</taxon>
    </lineage>
</organism>
<dbReference type="GO" id="GO:0044715">
    <property type="term" value="F:8-oxo-dGDP phosphatase activity"/>
    <property type="evidence" value="ECO:0007669"/>
    <property type="project" value="TreeGrafter"/>
</dbReference>
<dbReference type="AlphaFoldDB" id="A0AAN9GBG5"/>